<organism evidence="1 2">
    <name type="scientific">Vibrio parahaemolyticus</name>
    <dbReference type="NCBI Taxonomy" id="670"/>
    <lineage>
        <taxon>Bacteria</taxon>
        <taxon>Pseudomonadati</taxon>
        <taxon>Pseudomonadota</taxon>
        <taxon>Gammaproteobacteria</taxon>
        <taxon>Vibrionales</taxon>
        <taxon>Vibrionaceae</taxon>
        <taxon>Vibrio</taxon>
    </lineage>
</organism>
<comment type="caution">
    <text evidence="1">The sequence shown here is derived from an EMBL/GenBank/DDBJ whole genome shotgun (WGS) entry which is preliminary data.</text>
</comment>
<gene>
    <name evidence="1" type="ORF">QX249_10655</name>
</gene>
<dbReference type="EMBL" id="JAUHGG010000003">
    <property type="protein sequence ID" value="MDS1821121.1"/>
    <property type="molecule type" value="Genomic_DNA"/>
</dbReference>
<reference evidence="1" key="1">
    <citation type="submission" date="2023-06" db="EMBL/GenBank/DDBJ databases">
        <title>Genomic Diversity of Vibrio spp. and Metagenomic Analysis of Pathogens in Florida Gulf Coastal Waters Following Hurricane Ian.</title>
        <authorList>
            <person name="Brumfield K.D."/>
        </authorList>
    </citation>
    <scope>NUCLEOTIDE SEQUENCE</scope>
    <source>
        <strain evidence="1">WBS2B-138</strain>
    </source>
</reference>
<dbReference type="RefSeq" id="WP_311019973.1">
    <property type="nucleotide sequence ID" value="NZ_JAUHGG010000003.1"/>
</dbReference>
<evidence type="ECO:0000313" key="1">
    <source>
        <dbReference type="EMBL" id="MDS1821121.1"/>
    </source>
</evidence>
<protein>
    <submittedName>
        <fullName evidence="1">Uncharacterized protein</fullName>
    </submittedName>
</protein>
<dbReference type="AlphaFoldDB" id="A0AAW8PZZ9"/>
<sequence length="148" mass="16829">MNNNNQELKAFEPVGIEKFGRDHWSLFAFVEDCCVNTQGEFGKLRPRHMNCNPERHPIHPSNGWRDNYSTRLRGLSPDDTLEQSFEKGTRIKGHCDWDCLEDLEKAGLIEIVSLTTYAVKMTEKGGQIAGQLRHHKSNGGQFAQFVPA</sequence>
<proteinExistence type="predicted"/>
<evidence type="ECO:0000313" key="2">
    <source>
        <dbReference type="Proteomes" id="UP001253193"/>
    </source>
</evidence>
<accession>A0AAW8PZZ9</accession>
<dbReference type="Proteomes" id="UP001253193">
    <property type="component" value="Unassembled WGS sequence"/>
</dbReference>
<name>A0AAW8PZZ9_VIBPH</name>